<dbReference type="EMBL" id="BMZS01000004">
    <property type="protein sequence ID" value="GHD48927.1"/>
    <property type="molecule type" value="Genomic_DNA"/>
</dbReference>
<dbReference type="InterPro" id="IPR041726">
    <property type="entry name" value="ACAD10_11_N"/>
</dbReference>
<keyword evidence="3" id="KW-1185">Reference proteome</keyword>
<dbReference type="PANTHER" id="PTHR21310">
    <property type="entry name" value="AMINOGLYCOSIDE PHOSPHOTRANSFERASE-RELATED-RELATED"/>
    <property type="match status" value="1"/>
</dbReference>
<gene>
    <name evidence="2" type="ORF">GCM10017083_20590</name>
</gene>
<feature type="domain" description="Aminoglycoside phosphotransferase" evidence="1">
    <location>
        <begin position="50"/>
        <end position="275"/>
    </location>
</feature>
<name>A0A919CPG1_9PROT</name>
<comment type="caution">
    <text evidence="2">The sequence shown here is derived from an EMBL/GenBank/DDBJ whole genome shotgun (WGS) entry which is preliminary data.</text>
</comment>
<organism evidence="2 3">
    <name type="scientific">Thalassobaculum fulvum</name>
    <dbReference type="NCBI Taxonomy" id="1633335"/>
    <lineage>
        <taxon>Bacteria</taxon>
        <taxon>Pseudomonadati</taxon>
        <taxon>Pseudomonadota</taxon>
        <taxon>Alphaproteobacteria</taxon>
        <taxon>Rhodospirillales</taxon>
        <taxon>Thalassobaculaceae</taxon>
        <taxon>Thalassobaculum</taxon>
    </lineage>
</organism>
<reference evidence="2" key="1">
    <citation type="journal article" date="2014" name="Int. J. Syst. Evol. Microbiol.">
        <title>Complete genome sequence of Corynebacterium casei LMG S-19264T (=DSM 44701T), isolated from a smear-ripened cheese.</title>
        <authorList>
            <consortium name="US DOE Joint Genome Institute (JGI-PGF)"/>
            <person name="Walter F."/>
            <person name="Albersmeier A."/>
            <person name="Kalinowski J."/>
            <person name="Ruckert C."/>
        </authorList>
    </citation>
    <scope>NUCLEOTIDE SEQUENCE</scope>
    <source>
        <strain evidence="2">KCTC 42651</strain>
    </source>
</reference>
<protein>
    <submittedName>
        <fullName evidence="2">Phosphotransferase</fullName>
    </submittedName>
</protein>
<dbReference type="AlphaFoldDB" id="A0A919CPG1"/>
<dbReference type="Pfam" id="PF01636">
    <property type="entry name" value="APH"/>
    <property type="match status" value="1"/>
</dbReference>
<accession>A0A919CPG1</accession>
<dbReference type="InterPro" id="IPR051678">
    <property type="entry name" value="AGP_Transferase"/>
</dbReference>
<dbReference type="InterPro" id="IPR011009">
    <property type="entry name" value="Kinase-like_dom_sf"/>
</dbReference>
<evidence type="ECO:0000313" key="2">
    <source>
        <dbReference type="EMBL" id="GHD48927.1"/>
    </source>
</evidence>
<dbReference type="CDD" id="cd05154">
    <property type="entry name" value="ACAD10_11_N-like"/>
    <property type="match status" value="1"/>
</dbReference>
<reference evidence="2" key="2">
    <citation type="submission" date="2020-09" db="EMBL/GenBank/DDBJ databases">
        <authorList>
            <person name="Sun Q."/>
            <person name="Kim S."/>
        </authorList>
    </citation>
    <scope>NUCLEOTIDE SEQUENCE</scope>
    <source>
        <strain evidence="2">KCTC 42651</strain>
    </source>
</reference>
<dbReference type="SUPFAM" id="SSF56112">
    <property type="entry name" value="Protein kinase-like (PK-like)"/>
    <property type="match status" value="1"/>
</dbReference>
<dbReference type="Proteomes" id="UP000630353">
    <property type="component" value="Unassembled WGS sequence"/>
</dbReference>
<dbReference type="InterPro" id="IPR002575">
    <property type="entry name" value="Aminoglycoside_PTrfase"/>
</dbReference>
<dbReference type="Gene3D" id="3.90.1200.10">
    <property type="match status" value="1"/>
</dbReference>
<dbReference type="PANTHER" id="PTHR21310:SF57">
    <property type="entry name" value="BLR2944 PROTEIN"/>
    <property type="match status" value="1"/>
</dbReference>
<evidence type="ECO:0000259" key="1">
    <source>
        <dbReference type="Pfam" id="PF01636"/>
    </source>
</evidence>
<dbReference type="RefSeq" id="WP_189989047.1">
    <property type="nucleotide sequence ID" value="NZ_BMZS01000004.1"/>
</dbReference>
<sequence>MQGEALEALGRWIAGALGASEIRLTEPAKMPGGAIQENWTFDALVTDGPHAGTLGLVLRTDAPSGVSASRTKVEEYALLKAAFAAGVTVPEPLAADPAGDLLGKPFYLMRRAAGTANPRTLARDPALDPHRAALTEAIGRELARIHSIVPPRPDLAFLDADAGPPARRRVAEFLAQLDALPRPYPVLEWATRWLDRNAPETAAAALGHGDFRCGNLMVDATEGPVVTAVLDWEFASWSDPLEDIGWLCARCWRFGADDRPVGGIGERADFQRGYEAESGRRLDWAAVPYWEVLGTVRWAIIALQQGERHLSGREFSMELALTARKAAEMEYDLLTQIRAIEEAA</sequence>
<proteinExistence type="predicted"/>
<evidence type="ECO:0000313" key="3">
    <source>
        <dbReference type="Proteomes" id="UP000630353"/>
    </source>
</evidence>
<dbReference type="Gene3D" id="3.30.200.20">
    <property type="entry name" value="Phosphorylase Kinase, domain 1"/>
    <property type="match status" value="1"/>
</dbReference>